<evidence type="ECO:0000313" key="2">
    <source>
        <dbReference type="Proteomes" id="UP000009296"/>
    </source>
</evidence>
<dbReference type="KEGG" id="mok:Metok_1592"/>
<accession>F8AKT3</accession>
<evidence type="ECO:0000313" key="1">
    <source>
        <dbReference type="EMBL" id="AEH07555.1"/>
    </source>
</evidence>
<reference evidence="1" key="1">
    <citation type="submission" date="2011-05" db="EMBL/GenBank/DDBJ databases">
        <title>Complete sequence of chromosome of Methanothermococcus okinawensis IH1.</title>
        <authorList>
            <consortium name="US DOE Joint Genome Institute"/>
            <person name="Lucas S."/>
            <person name="Han J."/>
            <person name="Lapidus A."/>
            <person name="Cheng J.-F."/>
            <person name="Goodwin L."/>
            <person name="Pitluck S."/>
            <person name="Peters L."/>
            <person name="Mikhailova N."/>
            <person name="Held B."/>
            <person name="Han C."/>
            <person name="Tapia R."/>
            <person name="Land M."/>
            <person name="Hauser L."/>
            <person name="Kyrpides N."/>
            <person name="Ivanova N."/>
            <person name="Pagani I."/>
            <person name="Sieprawska-Lupa M."/>
            <person name="Takai K."/>
            <person name="Miyazaki J."/>
            <person name="Whitman W."/>
            <person name="Woyke T."/>
        </authorList>
    </citation>
    <scope>NUCLEOTIDE SEQUENCE [LARGE SCALE GENOMIC DNA]</scope>
    <source>
        <strain evidence="1">IH1</strain>
    </source>
</reference>
<sequence length="138" mass="15206">MNISGAQGKTLTSEYKDGIVTLTLTNEDNEEIESVNMDKETTSLLIALLNSGVITAENINKKFKREGIKLQKIQDVGTCFANEGSRISIAILPADEKRTASILVGFHREDKHSSIIVKPKRAAYLSMILTKIIISNIE</sequence>
<dbReference type="OrthoDB" id="65038at2157"/>
<organism evidence="1 2">
    <name type="scientific">Methanothermococcus okinawensis (strain DSM 14208 / JCM 11175 / IH1)</name>
    <dbReference type="NCBI Taxonomy" id="647113"/>
    <lineage>
        <taxon>Archaea</taxon>
        <taxon>Methanobacteriati</taxon>
        <taxon>Methanobacteriota</taxon>
        <taxon>Methanomada group</taxon>
        <taxon>Methanococci</taxon>
        <taxon>Methanococcales</taxon>
        <taxon>Methanococcaceae</taxon>
        <taxon>Methanothermococcus</taxon>
    </lineage>
</organism>
<gene>
    <name evidence="1" type="ordered locus">Metok_1592</name>
</gene>
<dbReference type="eggNOG" id="arCOG05032">
    <property type="taxonomic scope" value="Archaea"/>
</dbReference>
<dbReference type="HOGENOM" id="CLU_1821029_0_0_2"/>
<dbReference type="RefSeq" id="WP_013867729.1">
    <property type="nucleotide sequence ID" value="NC_015636.1"/>
</dbReference>
<dbReference type="Proteomes" id="UP000009296">
    <property type="component" value="Chromosome"/>
</dbReference>
<dbReference type="AlphaFoldDB" id="F8AKT3"/>
<proteinExistence type="predicted"/>
<protein>
    <submittedName>
        <fullName evidence="1">Uncharacterized protein</fullName>
    </submittedName>
</protein>
<keyword evidence="2" id="KW-1185">Reference proteome</keyword>
<dbReference type="GeneID" id="10773750"/>
<name>F8AKT3_METOI</name>
<dbReference type="STRING" id="647113.Metok_1592"/>
<dbReference type="EMBL" id="CP002792">
    <property type="protein sequence ID" value="AEH07555.1"/>
    <property type="molecule type" value="Genomic_DNA"/>
</dbReference>